<dbReference type="Gene3D" id="3.40.190.10">
    <property type="entry name" value="Periplasmic binding protein-like II"/>
    <property type="match status" value="2"/>
</dbReference>
<dbReference type="STRING" id="262898.GA0070564_105284"/>
<proteinExistence type="predicted"/>
<evidence type="ECO:0000313" key="2">
    <source>
        <dbReference type="Proteomes" id="UP000199504"/>
    </source>
</evidence>
<keyword evidence="2" id="KW-1185">Reference proteome</keyword>
<accession>A0A1C4ZBQ5</accession>
<organism evidence="1 2">
    <name type="scientific">Micromonospora mirobrigensis</name>
    <dbReference type="NCBI Taxonomy" id="262898"/>
    <lineage>
        <taxon>Bacteria</taxon>
        <taxon>Bacillati</taxon>
        <taxon>Actinomycetota</taxon>
        <taxon>Actinomycetes</taxon>
        <taxon>Micromonosporales</taxon>
        <taxon>Micromonosporaceae</taxon>
        <taxon>Micromonospora</taxon>
    </lineage>
</organism>
<sequence length="328" mass="33814">MISVTDTVEVLCSPSGSTESALLTAELEAWTRSSGVPVTSTRLADHKDGLLAYLGGAAARSTVLQVTPDVVGALVEAGLLQPPPPDVIQPAVRAALGAAFQVGGELWAAPKDYSLIGHYGRGDAAASDVGPTFMNPVYERIAPFLYAHGGGTVLDGGGGAGCESGNLAGVRRLQGLLREGLVAFPQQHGHRNTVEAAREGAARLALEGPWLTREVPGAWSVASVGELTGGDTTLALAGGWAVTAGADDIAWELVRHLTAPATLERISRDGGPRSVHHLAGGDAFRLLRPIAGARTAIWAWQALIGTLADDPPELLAEALSVADLKELT</sequence>
<evidence type="ECO:0000313" key="1">
    <source>
        <dbReference type="EMBL" id="SCF30375.1"/>
    </source>
</evidence>
<dbReference type="Proteomes" id="UP000199504">
    <property type="component" value="Unassembled WGS sequence"/>
</dbReference>
<dbReference type="AlphaFoldDB" id="A0A1C4ZBQ5"/>
<dbReference type="SUPFAM" id="SSF53850">
    <property type="entry name" value="Periplasmic binding protein-like II"/>
    <property type="match status" value="1"/>
</dbReference>
<reference evidence="2" key="1">
    <citation type="submission" date="2016-06" db="EMBL/GenBank/DDBJ databases">
        <authorList>
            <person name="Varghese N."/>
            <person name="Submissions Spin"/>
        </authorList>
    </citation>
    <scope>NUCLEOTIDE SEQUENCE [LARGE SCALE GENOMIC DNA]</scope>
    <source>
        <strain evidence="2">DSM 44830</strain>
    </source>
</reference>
<gene>
    <name evidence="1" type="ORF">GA0070564_105284</name>
</gene>
<name>A0A1C4ZBQ5_9ACTN</name>
<dbReference type="EMBL" id="FMCX01000005">
    <property type="protein sequence ID" value="SCF30375.1"/>
    <property type="molecule type" value="Genomic_DNA"/>
</dbReference>
<protein>
    <submittedName>
        <fullName evidence="1">Uncharacterized protein</fullName>
    </submittedName>
</protein>